<dbReference type="InterPro" id="IPR050204">
    <property type="entry name" value="AraC_XylS_family_regulators"/>
</dbReference>
<feature type="domain" description="HTH araC/xylS-type" evidence="4">
    <location>
        <begin position="117"/>
        <end position="215"/>
    </location>
</feature>
<dbReference type="Pfam" id="PF12833">
    <property type="entry name" value="HTH_18"/>
    <property type="match status" value="1"/>
</dbReference>
<dbReference type="SUPFAM" id="SSF46689">
    <property type="entry name" value="Homeodomain-like"/>
    <property type="match status" value="2"/>
</dbReference>
<comment type="caution">
    <text evidence="5">The sequence shown here is derived from an EMBL/GenBank/DDBJ whole genome shotgun (WGS) entry which is preliminary data.</text>
</comment>
<dbReference type="Gene3D" id="1.10.10.60">
    <property type="entry name" value="Homeodomain-like"/>
    <property type="match status" value="1"/>
</dbReference>
<organism evidence="5 6">
    <name type="scientific">Duganella vulcania</name>
    <dbReference type="NCBI Taxonomy" id="2692166"/>
    <lineage>
        <taxon>Bacteria</taxon>
        <taxon>Pseudomonadati</taxon>
        <taxon>Pseudomonadota</taxon>
        <taxon>Betaproteobacteria</taxon>
        <taxon>Burkholderiales</taxon>
        <taxon>Oxalobacteraceae</taxon>
        <taxon>Telluria group</taxon>
        <taxon>Duganella</taxon>
    </lineage>
</organism>
<keyword evidence="3" id="KW-0804">Transcription</keyword>
<protein>
    <submittedName>
        <fullName evidence="5">Helix-turn-helix domain-containing protein</fullName>
    </submittedName>
</protein>
<accession>A0A845GDI3</accession>
<reference evidence="5 6" key="1">
    <citation type="submission" date="2020-01" db="EMBL/GenBank/DDBJ databases">
        <title>Novel species isolated from a subtropical stream in China.</title>
        <authorList>
            <person name="Lu H."/>
        </authorList>
    </citation>
    <scope>NUCLEOTIDE SEQUENCE [LARGE SCALE GENOMIC DNA]</scope>
    <source>
        <strain evidence="5 6">FT82W</strain>
    </source>
</reference>
<proteinExistence type="predicted"/>
<sequence>MHTTFPNHCAAVPKGMPSTWKAASGSLTLAMVYLPERGQVLLEKMTIGALHPVLLRDELLVSLTRQLKSASMAQQPLSREYEKCLIEAFLGQLDWLVSTNQTPQPKHRSTLSDVVISNALSLIDHHLNDTLTIGSLCGELQITPTIFRSRFRAATGLPVHRYILLRRLTVAREFVETSKMPLQIVASYCGFSSQSHMTSLFKRHLGVTPSDLRRGACAPLPSR</sequence>
<evidence type="ECO:0000313" key="6">
    <source>
        <dbReference type="Proteomes" id="UP000470302"/>
    </source>
</evidence>
<name>A0A845GDI3_9BURK</name>
<dbReference type="PANTHER" id="PTHR46796:SF6">
    <property type="entry name" value="ARAC SUBFAMILY"/>
    <property type="match status" value="1"/>
</dbReference>
<dbReference type="EMBL" id="WWCW01000209">
    <property type="protein sequence ID" value="MYM91465.1"/>
    <property type="molecule type" value="Genomic_DNA"/>
</dbReference>
<evidence type="ECO:0000259" key="4">
    <source>
        <dbReference type="PROSITE" id="PS01124"/>
    </source>
</evidence>
<dbReference type="GO" id="GO:0003700">
    <property type="term" value="F:DNA-binding transcription factor activity"/>
    <property type="evidence" value="ECO:0007669"/>
    <property type="project" value="InterPro"/>
</dbReference>
<evidence type="ECO:0000256" key="2">
    <source>
        <dbReference type="ARBA" id="ARBA00023125"/>
    </source>
</evidence>
<keyword evidence="2" id="KW-0238">DNA-binding</keyword>
<dbReference type="InterPro" id="IPR009057">
    <property type="entry name" value="Homeodomain-like_sf"/>
</dbReference>
<evidence type="ECO:0000313" key="5">
    <source>
        <dbReference type="EMBL" id="MYM91465.1"/>
    </source>
</evidence>
<keyword evidence="1" id="KW-0805">Transcription regulation</keyword>
<gene>
    <name evidence="5" type="ORF">GTP91_30350</name>
</gene>
<dbReference type="InterPro" id="IPR018060">
    <property type="entry name" value="HTH_AraC"/>
</dbReference>
<dbReference type="Proteomes" id="UP000470302">
    <property type="component" value="Unassembled WGS sequence"/>
</dbReference>
<evidence type="ECO:0000256" key="1">
    <source>
        <dbReference type="ARBA" id="ARBA00023015"/>
    </source>
</evidence>
<evidence type="ECO:0000256" key="3">
    <source>
        <dbReference type="ARBA" id="ARBA00023163"/>
    </source>
</evidence>
<dbReference type="AlphaFoldDB" id="A0A845GDI3"/>
<dbReference type="GO" id="GO:0043565">
    <property type="term" value="F:sequence-specific DNA binding"/>
    <property type="evidence" value="ECO:0007669"/>
    <property type="project" value="InterPro"/>
</dbReference>
<dbReference type="PROSITE" id="PS01124">
    <property type="entry name" value="HTH_ARAC_FAMILY_2"/>
    <property type="match status" value="1"/>
</dbReference>
<dbReference type="SMART" id="SM00342">
    <property type="entry name" value="HTH_ARAC"/>
    <property type="match status" value="1"/>
</dbReference>
<dbReference type="PANTHER" id="PTHR46796">
    <property type="entry name" value="HTH-TYPE TRANSCRIPTIONAL ACTIVATOR RHAS-RELATED"/>
    <property type="match status" value="1"/>
</dbReference>